<gene>
    <name evidence="1" type="ORF">KK488_09865</name>
</gene>
<dbReference type="EMBL" id="JAHGAW010000006">
    <property type="protein sequence ID" value="MBT2187249.1"/>
    <property type="molecule type" value="Genomic_DNA"/>
</dbReference>
<evidence type="ECO:0000313" key="1">
    <source>
        <dbReference type="EMBL" id="MBT2187249.1"/>
    </source>
</evidence>
<evidence type="ECO:0000313" key="2">
    <source>
        <dbReference type="Proteomes" id="UP001138757"/>
    </source>
</evidence>
<keyword evidence="2" id="KW-1185">Reference proteome</keyword>
<dbReference type="Pfam" id="PF22284">
    <property type="entry name" value="DUF6961"/>
    <property type="match status" value="1"/>
</dbReference>
<name>A0A9X1DC76_9SPHN</name>
<accession>A0A9X1DC76</accession>
<organism evidence="1 2">
    <name type="scientific">Sphingobium nicotianae</name>
    <dbReference type="NCBI Taxonomy" id="2782607"/>
    <lineage>
        <taxon>Bacteria</taxon>
        <taxon>Pseudomonadati</taxon>
        <taxon>Pseudomonadota</taxon>
        <taxon>Alphaproteobacteria</taxon>
        <taxon>Sphingomonadales</taxon>
        <taxon>Sphingomonadaceae</taxon>
        <taxon>Sphingobium</taxon>
    </lineage>
</organism>
<comment type="caution">
    <text evidence="1">The sequence shown here is derived from an EMBL/GenBank/DDBJ whole genome shotgun (WGS) entry which is preliminary data.</text>
</comment>
<protein>
    <submittedName>
        <fullName evidence="1">Uncharacterized protein</fullName>
    </submittedName>
</protein>
<dbReference type="Proteomes" id="UP001138757">
    <property type="component" value="Unassembled WGS sequence"/>
</dbReference>
<dbReference type="AlphaFoldDB" id="A0A9X1DC76"/>
<reference evidence="1" key="1">
    <citation type="submission" date="2021-05" db="EMBL/GenBank/DDBJ databases">
        <title>Genome of Sphingobium sp. strain.</title>
        <authorList>
            <person name="Fan R."/>
        </authorList>
    </citation>
    <scope>NUCLEOTIDE SEQUENCE</scope>
    <source>
        <strain evidence="1">H33</strain>
    </source>
</reference>
<dbReference type="InterPro" id="IPR054234">
    <property type="entry name" value="DUF6961"/>
</dbReference>
<proteinExistence type="predicted"/>
<dbReference type="RefSeq" id="WP_214623051.1">
    <property type="nucleotide sequence ID" value="NZ_JAHGAW010000006.1"/>
</dbReference>
<sequence length="72" mass="7931">MTSQQELWTLVSIVLEEKGDEAPAFVKNKIQGFTRDRNVEGAAVWRAVAARLQRVMAAQGAEPHPMPIARSA</sequence>